<dbReference type="AlphaFoldDB" id="A0A839N6G8"/>
<name>A0A839N6G8_9MICO</name>
<dbReference type="Proteomes" id="UP000559182">
    <property type="component" value="Unassembled WGS sequence"/>
</dbReference>
<evidence type="ECO:0008006" key="3">
    <source>
        <dbReference type="Google" id="ProtNLM"/>
    </source>
</evidence>
<evidence type="ECO:0000313" key="1">
    <source>
        <dbReference type="EMBL" id="MBB2893340.1"/>
    </source>
</evidence>
<gene>
    <name evidence="1" type="ORF">FHU39_003358</name>
</gene>
<protein>
    <recommendedName>
        <fullName evidence="3">Acyl-CoA dehydrogenase/oxidase C-terminal domain-containing protein</fullName>
    </recommendedName>
</protein>
<dbReference type="GO" id="GO:0016627">
    <property type="term" value="F:oxidoreductase activity, acting on the CH-CH group of donors"/>
    <property type="evidence" value="ECO:0007669"/>
    <property type="project" value="InterPro"/>
</dbReference>
<accession>A0A839N6G8</accession>
<organism evidence="1 2">
    <name type="scientific">Flexivirga oryzae</name>
    <dbReference type="NCBI Taxonomy" id="1794944"/>
    <lineage>
        <taxon>Bacteria</taxon>
        <taxon>Bacillati</taxon>
        <taxon>Actinomycetota</taxon>
        <taxon>Actinomycetes</taxon>
        <taxon>Micrococcales</taxon>
        <taxon>Dermacoccaceae</taxon>
        <taxon>Flexivirga</taxon>
    </lineage>
</organism>
<reference evidence="1 2" key="1">
    <citation type="submission" date="2020-08" db="EMBL/GenBank/DDBJ databases">
        <title>Sequencing the genomes of 1000 actinobacteria strains.</title>
        <authorList>
            <person name="Klenk H.-P."/>
        </authorList>
    </citation>
    <scope>NUCLEOTIDE SEQUENCE [LARGE SCALE GENOMIC DNA]</scope>
    <source>
        <strain evidence="1 2">DSM 105369</strain>
    </source>
</reference>
<keyword evidence="2" id="KW-1185">Reference proteome</keyword>
<dbReference type="RefSeq" id="WP_183321666.1">
    <property type="nucleotide sequence ID" value="NZ_JACHVQ010000002.1"/>
</dbReference>
<proteinExistence type="predicted"/>
<sequence>MSLSNTGHGTVEVLSQLLRDVDLIAAFGGHTVILPTQLVQEHAWFRTTHGVLDSGLCWVSVPAGERSPTVRRGLLRSVLSARLTMLEGLTAAAVLWLRDRTFGGQPIGRMQLVEGTVADIVQAVATSRQILTSVDSDTVLRELSDMLARHERNAMTLFGASGYQRGHLPHQLMQLRFVAESWIVRSDAGDTRKMAA</sequence>
<dbReference type="EMBL" id="JACHVQ010000002">
    <property type="protein sequence ID" value="MBB2893340.1"/>
    <property type="molecule type" value="Genomic_DNA"/>
</dbReference>
<dbReference type="InterPro" id="IPR036250">
    <property type="entry name" value="AcylCo_DH-like_C"/>
</dbReference>
<comment type="caution">
    <text evidence="1">The sequence shown here is derived from an EMBL/GenBank/DDBJ whole genome shotgun (WGS) entry which is preliminary data.</text>
</comment>
<dbReference type="SUPFAM" id="SSF47203">
    <property type="entry name" value="Acyl-CoA dehydrogenase C-terminal domain-like"/>
    <property type="match status" value="1"/>
</dbReference>
<evidence type="ECO:0000313" key="2">
    <source>
        <dbReference type="Proteomes" id="UP000559182"/>
    </source>
</evidence>